<dbReference type="EMBL" id="JAGGMS010000001">
    <property type="protein sequence ID" value="MBP2186344.1"/>
    <property type="molecule type" value="Genomic_DNA"/>
</dbReference>
<evidence type="ECO:0000256" key="2">
    <source>
        <dbReference type="SAM" id="Phobius"/>
    </source>
</evidence>
<dbReference type="InterPro" id="IPR045275">
    <property type="entry name" value="MscS_archaea/bacteria_type"/>
</dbReference>
<feature type="transmembrane region" description="Helical" evidence="2">
    <location>
        <begin position="110"/>
        <end position="134"/>
    </location>
</feature>
<feature type="region of interest" description="Disordered" evidence="1">
    <location>
        <begin position="224"/>
        <end position="252"/>
    </location>
</feature>
<feature type="transmembrane region" description="Helical" evidence="2">
    <location>
        <begin position="12"/>
        <end position="36"/>
    </location>
</feature>
<accession>A0ABS4Q3T9</accession>
<keyword evidence="2" id="KW-0472">Membrane</keyword>
<keyword evidence="2" id="KW-0812">Transmembrane</keyword>
<reference evidence="3 4" key="1">
    <citation type="submission" date="2021-03" db="EMBL/GenBank/DDBJ databases">
        <title>Sequencing the genomes of 1000 actinobacteria strains.</title>
        <authorList>
            <person name="Klenk H.-P."/>
        </authorList>
    </citation>
    <scope>NUCLEOTIDE SEQUENCE [LARGE SCALE GENOMIC DNA]</scope>
    <source>
        <strain evidence="3 4">DSM 45510</strain>
    </source>
</reference>
<evidence type="ECO:0000313" key="3">
    <source>
        <dbReference type="EMBL" id="MBP2186344.1"/>
    </source>
</evidence>
<dbReference type="InterPro" id="IPR008910">
    <property type="entry name" value="MSC_TM_helix"/>
</dbReference>
<feature type="transmembrane region" description="Helical" evidence="2">
    <location>
        <begin position="180"/>
        <end position="202"/>
    </location>
</feature>
<gene>
    <name evidence="3" type="ORF">JOM49_007870</name>
</gene>
<feature type="transmembrane region" description="Helical" evidence="2">
    <location>
        <begin position="80"/>
        <end position="98"/>
    </location>
</feature>
<evidence type="ECO:0000256" key="1">
    <source>
        <dbReference type="SAM" id="MobiDB-lite"/>
    </source>
</evidence>
<sequence length="252" mass="26025">MGEQLKDGLGQAWNLVATFVPKLIGFLIILLIGWLIAKAVSKGLSLVLGKLGFGKLVEKTGLSGTLRKANVDAIGIIAKLVYYFILLIALQLAFGVFGESNPVSQLLNDVIAFLPRIVVAIVLLIVAAAIGKVVRDLITGALSGRPAGGLIGAIAYYLILALGVIAALNQINIATTVTTPVLVTVLATIGGVIVVGIGGGLIKPAQQRWEGWLDGLQAQLGSGNGPKTGRVGPRHTATDAPTPPAGLSRPEH</sequence>
<keyword evidence="4" id="KW-1185">Reference proteome</keyword>
<name>A0ABS4Q3T9_9PSEU</name>
<dbReference type="PANTHER" id="PTHR30221">
    <property type="entry name" value="SMALL-CONDUCTANCE MECHANOSENSITIVE CHANNEL"/>
    <property type="match status" value="1"/>
</dbReference>
<comment type="caution">
    <text evidence="3">The sequence shown here is derived from an EMBL/GenBank/DDBJ whole genome shotgun (WGS) entry which is preliminary data.</text>
</comment>
<evidence type="ECO:0000313" key="4">
    <source>
        <dbReference type="Proteomes" id="UP000741013"/>
    </source>
</evidence>
<dbReference type="RefSeq" id="WP_209669351.1">
    <property type="nucleotide sequence ID" value="NZ_JAGGMS010000001.1"/>
</dbReference>
<dbReference type="Proteomes" id="UP000741013">
    <property type="component" value="Unassembled WGS sequence"/>
</dbReference>
<protein>
    <submittedName>
        <fullName evidence="3">Small-conductance mechanosensitive channel</fullName>
    </submittedName>
</protein>
<feature type="transmembrane region" description="Helical" evidence="2">
    <location>
        <begin position="146"/>
        <end position="168"/>
    </location>
</feature>
<proteinExistence type="predicted"/>
<keyword evidence="2" id="KW-1133">Transmembrane helix</keyword>
<organism evidence="3 4">
    <name type="scientific">Amycolatopsis magusensis</name>
    <dbReference type="NCBI Taxonomy" id="882444"/>
    <lineage>
        <taxon>Bacteria</taxon>
        <taxon>Bacillati</taxon>
        <taxon>Actinomycetota</taxon>
        <taxon>Actinomycetes</taxon>
        <taxon>Pseudonocardiales</taxon>
        <taxon>Pseudonocardiaceae</taxon>
        <taxon>Amycolatopsis</taxon>
    </lineage>
</organism>
<dbReference type="PANTHER" id="PTHR30221:SF1">
    <property type="entry name" value="SMALL-CONDUCTANCE MECHANOSENSITIVE CHANNEL"/>
    <property type="match status" value="1"/>
</dbReference>
<dbReference type="Pfam" id="PF05552">
    <property type="entry name" value="MS_channel_1st_1"/>
    <property type="match status" value="2"/>
</dbReference>